<dbReference type="InterPro" id="IPR038883">
    <property type="entry name" value="AN11006-like"/>
</dbReference>
<protein>
    <submittedName>
        <fullName evidence="2">Uncharacterized protein</fullName>
    </submittedName>
</protein>
<feature type="compositionally biased region" description="Polar residues" evidence="1">
    <location>
        <begin position="1"/>
        <end position="10"/>
    </location>
</feature>
<feature type="compositionally biased region" description="Acidic residues" evidence="1">
    <location>
        <begin position="76"/>
        <end position="100"/>
    </location>
</feature>
<feature type="region of interest" description="Disordered" evidence="1">
    <location>
        <begin position="1"/>
        <end position="31"/>
    </location>
</feature>
<sequence length="493" mass="55731">MSNTSSSPTGHDTHHELPSNVAAPLEHDQDQDMDMDVDMDSAVMNSIQASVEVPSLPYPPAAVVSVTVSVTAATAAEDDSMSLEEGEIIEDDEDEDSLEEGEIRQIPAEDHDSMSLEEGEIREDDDDAVRSSSLEEGEIDESAEDIIMAEAPSASSSSNPTTNTSAGPVVPPSFTAFGQAVVSQPLLASHSTLAPLQPQARQQPFPFFQLPPEIRNMIYGYMLTSPEPIIPHHTLPIPLWYFEVQDARKAAGPLYDPLPTVLCLSRQFAREASAVFWPTNTFQLDLTHHRLWLTRIGRANSWIIKRLHVKCFRDFVSDEDFAAWTRKLVMMGNTVRKRCPGMTELDFRFGFLRTEAGEELPASQCLRCFVDNEDIRRAWKLKRWEKLRRVTIYIHEEWHVTAYVARMLQELVGRMKRGVMVEGIHVATVNSYRLPGAPPDMNQHLHEDQERKFFEGWRTRETGTVATQILPWERPVGWPTVYRRGHEQNVDEA</sequence>
<accession>A0A8S8ZJ15</accession>
<dbReference type="AlphaFoldDB" id="A0A8S8ZJ15"/>
<feature type="region of interest" description="Disordered" evidence="1">
    <location>
        <begin position="76"/>
        <end position="143"/>
    </location>
</feature>
<feature type="compositionally biased region" description="Basic and acidic residues" evidence="1">
    <location>
        <begin position="101"/>
        <end position="114"/>
    </location>
</feature>
<evidence type="ECO:0000313" key="2">
    <source>
        <dbReference type="EMBL" id="KAA8630707.1"/>
    </source>
</evidence>
<evidence type="ECO:0000256" key="1">
    <source>
        <dbReference type="SAM" id="MobiDB-lite"/>
    </source>
</evidence>
<dbReference type="OMA" id="QQPFPFF"/>
<feature type="compositionally biased region" description="Acidic residues" evidence="1">
    <location>
        <begin position="115"/>
        <end position="127"/>
    </location>
</feature>
<name>A0A8S8ZJ15_SORMA</name>
<proteinExistence type="predicted"/>
<organism evidence="2 3">
    <name type="scientific">Sordaria macrospora</name>
    <dbReference type="NCBI Taxonomy" id="5147"/>
    <lineage>
        <taxon>Eukaryota</taxon>
        <taxon>Fungi</taxon>
        <taxon>Dikarya</taxon>
        <taxon>Ascomycota</taxon>
        <taxon>Pezizomycotina</taxon>
        <taxon>Sordariomycetes</taxon>
        <taxon>Sordariomycetidae</taxon>
        <taxon>Sordariales</taxon>
        <taxon>Sordariaceae</taxon>
        <taxon>Sordaria</taxon>
    </lineage>
</organism>
<evidence type="ECO:0000313" key="3">
    <source>
        <dbReference type="Proteomes" id="UP000433876"/>
    </source>
</evidence>
<dbReference type="PANTHER" id="PTHR42085:SF4">
    <property type="entry name" value="F-BOX DOMAIN-CONTAINING PROTEIN"/>
    <property type="match status" value="1"/>
</dbReference>
<comment type="caution">
    <text evidence="2">The sequence shown here is derived from an EMBL/GenBank/DDBJ whole genome shotgun (WGS) entry which is preliminary data.</text>
</comment>
<reference evidence="2 3" key="1">
    <citation type="submission" date="2017-07" db="EMBL/GenBank/DDBJ databases">
        <title>Genome sequence of the Sordaria macrospora wild type strain R19027.</title>
        <authorList>
            <person name="Nowrousian M."/>
            <person name="Teichert I."/>
            <person name="Kueck U."/>
        </authorList>
    </citation>
    <scope>NUCLEOTIDE SEQUENCE [LARGE SCALE GENOMIC DNA]</scope>
    <source>
        <strain evidence="2 3">R19027</strain>
        <tissue evidence="2">Mycelium</tissue>
    </source>
</reference>
<dbReference type="VEuPathDB" id="FungiDB:SMAC_07754"/>
<gene>
    <name evidence="2" type="ORF">SMACR_07754</name>
</gene>
<dbReference type="EMBL" id="NMPR01000096">
    <property type="protein sequence ID" value="KAA8630707.1"/>
    <property type="molecule type" value="Genomic_DNA"/>
</dbReference>
<dbReference type="Proteomes" id="UP000433876">
    <property type="component" value="Unassembled WGS sequence"/>
</dbReference>
<dbReference type="PANTHER" id="PTHR42085">
    <property type="entry name" value="F-BOX DOMAIN-CONTAINING PROTEIN"/>
    <property type="match status" value="1"/>
</dbReference>